<comment type="caution">
    <text evidence="1">The sequence shown here is derived from an EMBL/GenBank/DDBJ whole genome shotgun (WGS) entry which is preliminary data.</text>
</comment>
<organism evidence="1 2">
    <name type="scientific">Paramuricea clavata</name>
    <name type="common">Red gorgonian</name>
    <name type="synonym">Violescent sea-whip</name>
    <dbReference type="NCBI Taxonomy" id="317549"/>
    <lineage>
        <taxon>Eukaryota</taxon>
        <taxon>Metazoa</taxon>
        <taxon>Cnidaria</taxon>
        <taxon>Anthozoa</taxon>
        <taxon>Octocorallia</taxon>
        <taxon>Malacalcyonacea</taxon>
        <taxon>Plexauridae</taxon>
        <taxon>Paramuricea</taxon>
    </lineage>
</organism>
<name>A0A6S7HAS8_PARCT</name>
<gene>
    <name evidence="1" type="ORF">PACLA_8A083460</name>
</gene>
<protein>
    <submittedName>
        <fullName evidence="1">Uncharacterized protein</fullName>
    </submittedName>
</protein>
<proteinExistence type="predicted"/>
<reference evidence="1" key="1">
    <citation type="submission" date="2020-04" db="EMBL/GenBank/DDBJ databases">
        <authorList>
            <person name="Alioto T."/>
            <person name="Alioto T."/>
            <person name="Gomez Garrido J."/>
        </authorList>
    </citation>
    <scope>NUCLEOTIDE SEQUENCE</scope>
    <source>
        <strain evidence="1">A484AB</strain>
    </source>
</reference>
<dbReference type="EMBL" id="CACRXK020004248">
    <property type="protein sequence ID" value="CAB4002064.1"/>
    <property type="molecule type" value="Genomic_DNA"/>
</dbReference>
<accession>A0A6S7HAS8</accession>
<evidence type="ECO:0000313" key="2">
    <source>
        <dbReference type="Proteomes" id="UP001152795"/>
    </source>
</evidence>
<keyword evidence="2" id="KW-1185">Reference proteome</keyword>
<dbReference type="AlphaFoldDB" id="A0A6S7HAS8"/>
<sequence length="112" mass="12750">MAVGLIQRNHKQLRKADVTPQAFNKTNHEELEIVSLPDETLPSSIALPTETTEEQVTALPSPVVETQPAPLRRSTRIRKSPKLCLFELHIIVLKKMCKKKDFYKGKGVDRLY</sequence>
<dbReference type="Proteomes" id="UP001152795">
    <property type="component" value="Unassembled WGS sequence"/>
</dbReference>
<evidence type="ECO:0000313" key="1">
    <source>
        <dbReference type="EMBL" id="CAB4002064.1"/>
    </source>
</evidence>